<feature type="compositionally biased region" description="Low complexity" evidence="1">
    <location>
        <begin position="11"/>
        <end position="28"/>
    </location>
</feature>
<feature type="region of interest" description="Disordered" evidence="1">
    <location>
        <begin position="1"/>
        <end position="28"/>
    </location>
</feature>
<keyword evidence="3" id="KW-1185">Reference proteome</keyword>
<reference evidence="2" key="1">
    <citation type="journal article" date="2020" name="Stud. Mycol.">
        <title>101 Dothideomycetes genomes: a test case for predicting lifestyles and emergence of pathogens.</title>
        <authorList>
            <person name="Haridas S."/>
            <person name="Albert R."/>
            <person name="Binder M."/>
            <person name="Bloem J."/>
            <person name="Labutti K."/>
            <person name="Salamov A."/>
            <person name="Andreopoulos B."/>
            <person name="Baker S."/>
            <person name="Barry K."/>
            <person name="Bills G."/>
            <person name="Bluhm B."/>
            <person name="Cannon C."/>
            <person name="Castanera R."/>
            <person name="Culley D."/>
            <person name="Daum C."/>
            <person name="Ezra D."/>
            <person name="Gonzalez J."/>
            <person name="Henrissat B."/>
            <person name="Kuo A."/>
            <person name="Liang C."/>
            <person name="Lipzen A."/>
            <person name="Lutzoni F."/>
            <person name="Magnuson J."/>
            <person name="Mondo S."/>
            <person name="Nolan M."/>
            <person name="Ohm R."/>
            <person name="Pangilinan J."/>
            <person name="Park H.-J."/>
            <person name="Ramirez L."/>
            <person name="Alfaro M."/>
            <person name="Sun H."/>
            <person name="Tritt A."/>
            <person name="Yoshinaga Y."/>
            <person name="Zwiers L.-H."/>
            <person name="Turgeon B."/>
            <person name="Goodwin S."/>
            <person name="Spatafora J."/>
            <person name="Crous P."/>
            <person name="Grigoriev I."/>
        </authorList>
    </citation>
    <scope>NUCLEOTIDE SEQUENCE</scope>
    <source>
        <strain evidence="2">CBS 125425</strain>
    </source>
</reference>
<feature type="compositionally biased region" description="Basic residues" evidence="1">
    <location>
        <begin position="1"/>
        <end position="10"/>
    </location>
</feature>
<accession>A0A9P4RB44</accession>
<gene>
    <name evidence="2" type="ORF">EJ04DRAFT_163660</name>
</gene>
<name>A0A9P4RB44_9PLEO</name>
<dbReference type="AlphaFoldDB" id="A0A9P4RB44"/>
<evidence type="ECO:0000256" key="1">
    <source>
        <dbReference type="SAM" id="MobiDB-lite"/>
    </source>
</evidence>
<organism evidence="2 3">
    <name type="scientific">Polyplosphaeria fusca</name>
    <dbReference type="NCBI Taxonomy" id="682080"/>
    <lineage>
        <taxon>Eukaryota</taxon>
        <taxon>Fungi</taxon>
        <taxon>Dikarya</taxon>
        <taxon>Ascomycota</taxon>
        <taxon>Pezizomycotina</taxon>
        <taxon>Dothideomycetes</taxon>
        <taxon>Pleosporomycetidae</taxon>
        <taxon>Pleosporales</taxon>
        <taxon>Tetraplosphaeriaceae</taxon>
        <taxon>Polyplosphaeria</taxon>
    </lineage>
</organism>
<sequence length="299" mass="32389">MLAPPHRRQHLPPNTTTSTLPSPPESQLSFDQLSQQLSTQDFFNRKFVTDYLEAQQQQQQVAAPVIVDSDLSSQANPFMTNAYDFNPTIRIQQSTPTPQLQTDFSQSSMLPANSATATGLDSWTTFANNATMDNQSLHTPIQNRAVRTHQRASSSSSIASSGSQYQAVGSATGYPAFSNHHLPTPTHTPTHDSFYHSNINNFTSSAGPIDSTTMAAHLSLKQALMDQHVPEEDVPGFGHSARHSVSSYGHDSPATPHTSHGDDYDDRFKMPPSATNTVKRGGSTEDHLTQGRATGVSGG</sequence>
<feature type="compositionally biased region" description="Basic and acidic residues" evidence="1">
    <location>
        <begin position="259"/>
        <end position="269"/>
    </location>
</feature>
<dbReference type="Proteomes" id="UP000799444">
    <property type="component" value="Unassembled WGS sequence"/>
</dbReference>
<dbReference type="OrthoDB" id="7295497at2759"/>
<proteinExistence type="predicted"/>
<comment type="caution">
    <text evidence="2">The sequence shown here is derived from an EMBL/GenBank/DDBJ whole genome shotgun (WGS) entry which is preliminary data.</text>
</comment>
<feature type="region of interest" description="Disordered" evidence="1">
    <location>
        <begin position="231"/>
        <end position="299"/>
    </location>
</feature>
<protein>
    <submittedName>
        <fullName evidence="2">Uncharacterized protein</fullName>
    </submittedName>
</protein>
<dbReference type="EMBL" id="ML996099">
    <property type="protein sequence ID" value="KAF2740710.1"/>
    <property type="molecule type" value="Genomic_DNA"/>
</dbReference>
<evidence type="ECO:0000313" key="2">
    <source>
        <dbReference type="EMBL" id="KAF2740710.1"/>
    </source>
</evidence>
<evidence type="ECO:0000313" key="3">
    <source>
        <dbReference type="Proteomes" id="UP000799444"/>
    </source>
</evidence>